<evidence type="ECO:0000256" key="3">
    <source>
        <dbReference type="ARBA" id="ARBA00022670"/>
    </source>
</evidence>
<feature type="binding site" evidence="6">
    <location>
        <position position="105"/>
    </location>
    <ligand>
        <name>a divalent metal cation</name>
        <dbReference type="ChEBI" id="CHEBI:60240"/>
        <label>2</label>
        <note>catalytic</note>
    </ligand>
</feature>
<comment type="cofactor">
    <cofactor evidence="6">
        <name>Co(2+)</name>
        <dbReference type="ChEBI" id="CHEBI:48828"/>
    </cofactor>
    <cofactor evidence="6">
        <name>Zn(2+)</name>
        <dbReference type="ChEBI" id="CHEBI:29105"/>
    </cofactor>
    <cofactor evidence="6">
        <name>Mn(2+)</name>
        <dbReference type="ChEBI" id="CHEBI:29035"/>
    </cofactor>
    <cofactor evidence="6">
        <name>Fe(2+)</name>
        <dbReference type="ChEBI" id="CHEBI:29033"/>
    </cofactor>
    <text evidence="6">Binds 2 divalent metal cations per subunit. Has a high-affinity and a low affinity metal-binding site. The true nature of the physiological cofactor is under debate. The enzyme is active with cobalt, zinc, manganese or divalent iron ions. Most likely, methionine aminopeptidases function as mononuclear Fe(2+)-metalloproteases under physiological conditions, and the catalytically relevant metal-binding site has been assigned to the histidine-containing high-affinity site.</text>
</comment>
<dbReference type="Gene3D" id="3.90.230.10">
    <property type="entry name" value="Creatinase/methionine aminopeptidase superfamily"/>
    <property type="match status" value="1"/>
</dbReference>
<dbReference type="InterPro" id="IPR000994">
    <property type="entry name" value="Pept_M24"/>
</dbReference>
<feature type="binding site" evidence="6">
    <location>
        <position position="168"/>
    </location>
    <ligand>
        <name>a divalent metal cation</name>
        <dbReference type="ChEBI" id="CHEBI:60240"/>
        <label>2</label>
        <note>catalytic</note>
    </ligand>
</feature>
<feature type="binding site" evidence="6">
    <location>
        <position position="232"/>
    </location>
    <ligand>
        <name>a divalent metal cation</name>
        <dbReference type="ChEBI" id="CHEBI:60240"/>
        <label>1</label>
    </ligand>
</feature>
<dbReference type="InterPro" id="IPR002467">
    <property type="entry name" value="Pept_M24A_MAP1"/>
</dbReference>
<keyword evidence="5 6" id="KW-0378">Hydrolase</keyword>
<dbReference type="GO" id="GO:0046872">
    <property type="term" value="F:metal ion binding"/>
    <property type="evidence" value="ECO:0007669"/>
    <property type="project" value="UniProtKB-UniRule"/>
</dbReference>
<name>A0A6H1NXZ0_PRIMG</name>
<dbReference type="PANTHER" id="PTHR43330">
    <property type="entry name" value="METHIONINE AMINOPEPTIDASE"/>
    <property type="match status" value="1"/>
</dbReference>
<dbReference type="AlphaFoldDB" id="A0A6H1NXZ0"/>
<evidence type="ECO:0000256" key="5">
    <source>
        <dbReference type="ARBA" id="ARBA00022801"/>
    </source>
</evidence>
<dbReference type="InterPro" id="IPR036005">
    <property type="entry name" value="Creatinase/aminopeptidase-like"/>
</dbReference>
<comment type="function">
    <text evidence="1 6">Removes the N-terminal methionine from nascent proteins. The N-terminal methionine is often cleaved when the second residue in the primary sequence is small and uncharged (Met-Ala-, Cys, Gly, Pro, Ser, Thr, or Val). Requires deformylation of the N(alpha)-formylated initiator methionine before it can be hydrolyzed.</text>
</comment>
<feature type="binding site" evidence="6">
    <location>
        <position position="105"/>
    </location>
    <ligand>
        <name>a divalent metal cation</name>
        <dbReference type="ChEBI" id="CHEBI:60240"/>
        <label>1</label>
    </ligand>
</feature>
<dbReference type="SUPFAM" id="SSF55920">
    <property type="entry name" value="Creatinase/aminopeptidase"/>
    <property type="match status" value="1"/>
</dbReference>
<keyword evidence="3 6" id="KW-0645">Protease</keyword>
<dbReference type="PRINTS" id="PR00599">
    <property type="entry name" value="MAPEPTIDASE"/>
</dbReference>
<feature type="domain" description="Peptidase M24" evidence="8">
    <location>
        <begin position="11"/>
        <end position="239"/>
    </location>
</feature>
<keyword evidence="2 6" id="KW-0031">Aminopeptidase</keyword>
<evidence type="ECO:0000313" key="10">
    <source>
        <dbReference type="Proteomes" id="UP000501868"/>
    </source>
</evidence>
<proteinExistence type="inferred from homology"/>
<evidence type="ECO:0000313" key="9">
    <source>
        <dbReference type="EMBL" id="QIZ06067.1"/>
    </source>
</evidence>
<dbReference type="GO" id="GO:0070006">
    <property type="term" value="F:metalloaminopeptidase activity"/>
    <property type="evidence" value="ECO:0007669"/>
    <property type="project" value="UniProtKB-UniRule"/>
</dbReference>
<dbReference type="NCBIfam" id="TIGR00500">
    <property type="entry name" value="met_pdase_I"/>
    <property type="match status" value="1"/>
</dbReference>
<dbReference type="EMBL" id="CP051128">
    <property type="protein sequence ID" value="QIZ06067.1"/>
    <property type="molecule type" value="Genomic_DNA"/>
</dbReference>
<evidence type="ECO:0000256" key="1">
    <source>
        <dbReference type="ARBA" id="ARBA00002521"/>
    </source>
</evidence>
<evidence type="ECO:0000256" key="4">
    <source>
        <dbReference type="ARBA" id="ARBA00022723"/>
    </source>
</evidence>
<sequence>MIICKTPREIEIMRAAGRIVALTHQELQKHVAPGITTKELDMIAEEFILSQDAIPSFKGYNGFRGSICTSVNEELVHGIPGNRVLNEGDIISIDIGAKYEGYHGDSAWTYAVGEIDDNSQHLLKVTEESLYLGINEAKPGERLSNISHAIQTYVEANSFSIVREYVGHGVGQDLHEEPHIPHFGPPNNGPRLMPGMVLAIEPMVNAGSRYVRTLTDNWTVVTVDGRRCAHFEHTVAITDAGFEILTKL</sequence>
<feature type="binding site" evidence="6">
    <location>
        <position position="201"/>
    </location>
    <ligand>
        <name>a divalent metal cation</name>
        <dbReference type="ChEBI" id="CHEBI:60240"/>
        <label>2</label>
        <note>catalytic</note>
    </ligand>
</feature>
<reference evidence="9 10" key="1">
    <citation type="submission" date="2020-04" db="EMBL/GenBank/DDBJ databases">
        <title>Genome-Wide Identification of 5-Methylcytosine Sites in Bacterial Genomes By High-Throughput Sequencing of MspJI Restriction Fragments.</title>
        <authorList>
            <person name="Wu V."/>
        </authorList>
    </citation>
    <scope>NUCLEOTIDE SEQUENCE [LARGE SCALE GENOMIC DNA]</scope>
    <source>
        <strain evidence="9 10">S2</strain>
    </source>
</reference>
<dbReference type="GO" id="GO:0004239">
    <property type="term" value="F:initiator methionyl aminopeptidase activity"/>
    <property type="evidence" value="ECO:0007669"/>
    <property type="project" value="UniProtKB-UniRule"/>
</dbReference>
<feature type="binding site" evidence="6">
    <location>
        <position position="77"/>
    </location>
    <ligand>
        <name>substrate</name>
    </ligand>
</feature>
<feature type="binding site" evidence="6">
    <location>
        <position position="175"/>
    </location>
    <ligand>
        <name>substrate</name>
    </ligand>
</feature>
<protein>
    <recommendedName>
        <fullName evidence="6 7">Methionine aminopeptidase</fullName>
        <shortName evidence="6">MAP</shortName>
        <shortName evidence="6">MetAP</shortName>
        <ecNumber evidence="6 7">3.4.11.18</ecNumber>
    </recommendedName>
    <alternativeName>
        <fullName evidence="6">Peptidase M</fullName>
    </alternativeName>
</protein>
<gene>
    <name evidence="6 9" type="primary">map</name>
    <name evidence="9" type="ORF">HFZ78_04355</name>
</gene>
<dbReference type="PANTHER" id="PTHR43330:SF27">
    <property type="entry name" value="METHIONINE AMINOPEPTIDASE"/>
    <property type="match status" value="1"/>
</dbReference>
<dbReference type="CDD" id="cd01086">
    <property type="entry name" value="MetAP1"/>
    <property type="match status" value="1"/>
</dbReference>
<comment type="similarity">
    <text evidence="6">Belongs to the peptidase M24A family. Methionine aminopeptidase type 1 subfamily.</text>
</comment>
<accession>A0A6H1NXZ0</accession>
<dbReference type="HAMAP" id="MF_01974">
    <property type="entry name" value="MetAP_1"/>
    <property type="match status" value="1"/>
</dbReference>
<dbReference type="GO" id="GO:0005829">
    <property type="term" value="C:cytosol"/>
    <property type="evidence" value="ECO:0007669"/>
    <property type="project" value="TreeGrafter"/>
</dbReference>
<feature type="binding site" evidence="6">
    <location>
        <position position="232"/>
    </location>
    <ligand>
        <name>a divalent metal cation</name>
        <dbReference type="ChEBI" id="CHEBI:60240"/>
        <label>2</label>
        <note>catalytic</note>
    </ligand>
</feature>
<comment type="subunit">
    <text evidence="6">Monomer.</text>
</comment>
<evidence type="ECO:0000256" key="2">
    <source>
        <dbReference type="ARBA" id="ARBA00022438"/>
    </source>
</evidence>
<evidence type="ECO:0000256" key="7">
    <source>
        <dbReference type="RuleBase" id="RU003653"/>
    </source>
</evidence>
<dbReference type="EC" id="3.4.11.18" evidence="6 7"/>
<organism evidence="9 10">
    <name type="scientific">Priestia megaterium</name>
    <name type="common">Bacillus megaterium</name>
    <dbReference type="NCBI Taxonomy" id="1404"/>
    <lineage>
        <taxon>Bacteria</taxon>
        <taxon>Bacillati</taxon>
        <taxon>Bacillota</taxon>
        <taxon>Bacilli</taxon>
        <taxon>Bacillales</taxon>
        <taxon>Bacillaceae</taxon>
        <taxon>Priestia</taxon>
    </lineage>
</organism>
<comment type="catalytic activity">
    <reaction evidence="6 7">
        <text>Release of N-terminal amino acids, preferentially methionine, from peptides and arylamides.</text>
        <dbReference type="EC" id="3.4.11.18"/>
    </reaction>
</comment>
<dbReference type="Pfam" id="PF00557">
    <property type="entry name" value="Peptidase_M24"/>
    <property type="match status" value="1"/>
</dbReference>
<reference evidence="9 10" key="2">
    <citation type="submission" date="2020-04" db="EMBL/GenBank/DDBJ databases">
        <authorList>
            <person name="Fomenkov A."/>
            <person name="Anton B.P."/>
            <person name="Roberts R.J."/>
        </authorList>
    </citation>
    <scope>NUCLEOTIDE SEQUENCE [LARGE SCALE GENOMIC DNA]</scope>
    <source>
        <strain evidence="9 10">S2</strain>
    </source>
</reference>
<evidence type="ECO:0000256" key="6">
    <source>
        <dbReference type="HAMAP-Rule" id="MF_01974"/>
    </source>
</evidence>
<dbReference type="Proteomes" id="UP000501868">
    <property type="component" value="Chromosome"/>
</dbReference>
<dbReference type="PROSITE" id="PS00680">
    <property type="entry name" value="MAP_1"/>
    <property type="match status" value="1"/>
</dbReference>
<keyword evidence="4 6" id="KW-0479">Metal-binding</keyword>
<feature type="binding site" evidence="6">
    <location>
        <position position="94"/>
    </location>
    <ligand>
        <name>a divalent metal cation</name>
        <dbReference type="ChEBI" id="CHEBI:60240"/>
        <label>1</label>
    </ligand>
</feature>
<dbReference type="GO" id="GO:0006508">
    <property type="term" value="P:proteolysis"/>
    <property type="evidence" value="ECO:0007669"/>
    <property type="project" value="UniProtKB-KW"/>
</dbReference>
<evidence type="ECO:0000259" key="8">
    <source>
        <dbReference type="Pfam" id="PF00557"/>
    </source>
</evidence>
<dbReference type="InterPro" id="IPR001714">
    <property type="entry name" value="Pept_M24_MAP"/>
</dbReference>